<feature type="compositionally biased region" description="Gly residues" evidence="1">
    <location>
        <begin position="28"/>
        <end position="41"/>
    </location>
</feature>
<gene>
    <name evidence="2" type="primary">Dper\GL14767</name>
    <name evidence="2" type="ORF">Dper_GL14767</name>
</gene>
<dbReference type="HOGENOM" id="CLU_174260_0_0_1"/>
<evidence type="ECO:0000313" key="2">
    <source>
        <dbReference type="EMBL" id="EDW26882.1"/>
    </source>
</evidence>
<organism evidence="3">
    <name type="scientific">Drosophila persimilis</name>
    <name type="common">Fruit fly</name>
    <dbReference type="NCBI Taxonomy" id="7234"/>
    <lineage>
        <taxon>Eukaryota</taxon>
        <taxon>Metazoa</taxon>
        <taxon>Ecdysozoa</taxon>
        <taxon>Arthropoda</taxon>
        <taxon>Hexapoda</taxon>
        <taxon>Insecta</taxon>
        <taxon>Pterygota</taxon>
        <taxon>Neoptera</taxon>
        <taxon>Endopterygota</taxon>
        <taxon>Diptera</taxon>
        <taxon>Brachycera</taxon>
        <taxon>Muscomorpha</taxon>
        <taxon>Ephydroidea</taxon>
        <taxon>Drosophilidae</taxon>
        <taxon>Drosophila</taxon>
        <taxon>Sophophora</taxon>
    </lineage>
</organism>
<dbReference type="AlphaFoldDB" id="B4GW37"/>
<name>B4GW37_DROPE</name>
<dbReference type="Proteomes" id="UP000008744">
    <property type="component" value="Unassembled WGS sequence"/>
</dbReference>
<proteinExistence type="predicted"/>
<feature type="region of interest" description="Disordered" evidence="1">
    <location>
        <begin position="1"/>
        <end position="41"/>
    </location>
</feature>
<feature type="region of interest" description="Disordered" evidence="1">
    <location>
        <begin position="77"/>
        <end position="109"/>
    </location>
</feature>
<feature type="compositionally biased region" description="Polar residues" evidence="1">
    <location>
        <begin position="79"/>
        <end position="90"/>
    </location>
</feature>
<dbReference type="EMBL" id="CH479193">
    <property type="protein sequence ID" value="EDW26882.1"/>
    <property type="molecule type" value="Genomic_DNA"/>
</dbReference>
<sequence>MEMDQMVKQQEESADLSGSSCSVESKDCGGGGGGGGDGGGVTILLIEDSEIAGQCQSQGSSQTPPDDTFVAPVSHVRGLQSNSPSDNIAQNARAAEQQVAKEPGSHVEE</sequence>
<evidence type="ECO:0000256" key="1">
    <source>
        <dbReference type="SAM" id="MobiDB-lite"/>
    </source>
</evidence>
<protein>
    <submittedName>
        <fullName evidence="2">GL14767</fullName>
    </submittedName>
</protein>
<accession>B4GW37</accession>
<evidence type="ECO:0000313" key="3">
    <source>
        <dbReference type="Proteomes" id="UP000008744"/>
    </source>
</evidence>
<dbReference type="OMA" id="MDQMVKQ"/>
<reference evidence="2 3" key="1">
    <citation type="journal article" date="2007" name="Nature">
        <title>Evolution of genes and genomes on the Drosophila phylogeny.</title>
        <authorList>
            <consortium name="Drosophila 12 Genomes Consortium"/>
            <person name="Clark A.G."/>
            <person name="Eisen M.B."/>
            <person name="Smith D.R."/>
            <person name="Bergman C.M."/>
            <person name="Oliver B."/>
            <person name="Markow T.A."/>
            <person name="Kaufman T.C."/>
            <person name="Kellis M."/>
            <person name="Gelbart W."/>
            <person name="Iyer V.N."/>
            <person name="Pollard D.A."/>
            <person name="Sackton T.B."/>
            <person name="Larracuente A.M."/>
            <person name="Singh N.D."/>
            <person name="Abad J.P."/>
            <person name="Abt D.N."/>
            <person name="Adryan B."/>
            <person name="Aguade M."/>
            <person name="Akashi H."/>
            <person name="Anderson W.W."/>
            <person name="Aquadro C.F."/>
            <person name="Ardell D.H."/>
            <person name="Arguello R."/>
            <person name="Artieri C.G."/>
            <person name="Barbash D.A."/>
            <person name="Barker D."/>
            <person name="Barsanti P."/>
            <person name="Batterham P."/>
            <person name="Batzoglou S."/>
            <person name="Begun D."/>
            <person name="Bhutkar A."/>
            <person name="Blanco E."/>
            <person name="Bosak S.A."/>
            <person name="Bradley R.K."/>
            <person name="Brand A.D."/>
            <person name="Brent M.R."/>
            <person name="Brooks A.N."/>
            <person name="Brown R.H."/>
            <person name="Butlin R.K."/>
            <person name="Caggese C."/>
            <person name="Calvi B.R."/>
            <person name="Bernardo de Carvalho A."/>
            <person name="Caspi A."/>
            <person name="Castrezana S."/>
            <person name="Celniker S.E."/>
            <person name="Chang J.L."/>
            <person name="Chapple C."/>
            <person name="Chatterji S."/>
            <person name="Chinwalla A."/>
            <person name="Civetta A."/>
            <person name="Clifton S.W."/>
            <person name="Comeron J.M."/>
            <person name="Costello J.C."/>
            <person name="Coyne J.A."/>
            <person name="Daub J."/>
            <person name="David R.G."/>
            <person name="Delcher A.L."/>
            <person name="Delehaunty K."/>
            <person name="Do C.B."/>
            <person name="Ebling H."/>
            <person name="Edwards K."/>
            <person name="Eickbush T."/>
            <person name="Evans J.D."/>
            <person name="Filipski A."/>
            <person name="Findeiss S."/>
            <person name="Freyhult E."/>
            <person name="Fulton L."/>
            <person name="Fulton R."/>
            <person name="Garcia A.C."/>
            <person name="Gardiner A."/>
            <person name="Garfield D.A."/>
            <person name="Garvin B.E."/>
            <person name="Gibson G."/>
            <person name="Gilbert D."/>
            <person name="Gnerre S."/>
            <person name="Godfrey J."/>
            <person name="Good R."/>
            <person name="Gotea V."/>
            <person name="Gravely B."/>
            <person name="Greenberg A.J."/>
            <person name="Griffiths-Jones S."/>
            <person name="Gross S."/>
            <person name="Guigo R."/>
            <person name="Gustafson E.A."/>
            <person name="Haerty W."/>
            <person name="Hahn M.W."/>
            <person name="Halligan D.L."/>
            <person name="Halpern A.L."/>
            <person name="Halter G.M."/>
            <person name="Han M.V."/>
            <person name="Heger A."/>
            <person name="Hillier L."/>
            <person name="Hinrichs A.S."/>
            <person name="Holmes I."/>
            <person name="Hoskins R.A."/>
            <person name="Hubisz M.J."/>
            <person name="Hultmark D."/>
            <person name="Huntley M.A."/>
            <person name="Jaffe D.B."/>
            <person name="Jagadeeshan S."/>
            <person name="Jeck W.R."/>
            <person name="Johnson J."/>
            <person name="Jones C.D."/>
            <person name="Jordan W.C."/>
            <person name="Karpen G.H."/>
            <person name="Kataoka E."/>
            <person name="Keightley P.D."/>
            <person name="Kheradpour P."/>
            <person name="Kirkness E.F."/>
            <person name="Koerich L.B."/>
            <person name="Kristiansen K."/>
            <person name="Kudrna D."/>
            <person name="Kulathinal R.J."/>
            <person name="Kumar S."/>
            <person name="Kwok R."/>
            <person name="Lander E."/>
            <person name="Langley C.H."/>
            <person name="Lapoint R."/>
            <person name="Lazzaro B.P."/>
            <person name="Lee S.J."/>
            <person name="Levesque L."/>
            <person name="Li R."/>
            <person name="Lin C.F."/>
            <person name="Lin M.F."/>
            <person name="Lindblad-Toh K."/>
            <person name="Llopart A."/>
            <person name="Long M."/>
            <person name="Low L."/>
            <person name="Lozovsky E."/>
            <person name="Lu J."/>
            <person name="Luo M."/>
            <person name="Machado C.A."/>
            <person name="Makalowski W."/>
            <person name="Marzo M."/>
            <person name="Matsuda M."/>
            <person name="Matzkin L."/>
            <person name="McAllister B."/>
            <person name="McBride C.S."/>
            <person name="McKernan B."/>
            <person name="McKernan K."/>
            <person name="Mendez-Lago M."/>
            <person name="Minx P."/>
            <person name="Mollenhauer M.U."/>
            <person name="Montooth K."/>
            <person name="Mount S.M."/>
            <person name="Mu X."/>
            <person name="Myers E."/>
            <person name="Negre B."/>
            <person name="Newfeld S."/>
            <person name="Nielsen R."/>
            <person name="Noor M.A."/>
            <person name="O'Grady P."/>
            <person name="Pachter L."/>
            <person name="Papaceit M."/>
            <person name="Parisi M.J."/>
            <person name="Parisi M."/>
            <person name="Parts L."/>
            <person name="Pedersen J.S."/>
            <person name="Pesole G."/>
            <person name="Phillippy A.M."/>
            <person name="Ponting C.P."/>
            <person name="Pop M."/>
            <person name="Porcelli D."/>
            <person name="Powell J.R."/>
            <person name="Prohaska S."/>
            <person name="Pruitt K."/>
            <person name="Puig M."/>
            <person name="Quesneville H."/>
            <person name="Ram K.R."/>
            <person name="Rand D."/>
            <person name="Rasmussen M.D."/>
            <person name="Reed L.K."/>
            <person name="Reenan R."/>
            <person name="Reily A."/>
            <person name="Remington K.A."/>
            <person name="Rieger T.T."/>
            <person name="Ritchie M.G."/>
            <person name="Robin C."/>
            <person name="Rogers Y.H."/>
            <person name="Rohde C."/>
            <person name="Rozas J."/>
            <person name="Rubenfield M.J."/>
            <person name="Ruiz A."/>
            <person name="Russo S."/>
            <person name="Salzberg S.L."/>
            <person name="Sanchez-Gracia A."/>
            <person name="Saranga D.J."/>
            <person name="Sato H."/>
            <person name="Schaeffer S.W."/>
            <person name="Schatz M.C."/>
            <person name="Schlenke T."/>
            <person name="Schwartz R."/>
            <person name="Segarra C."/>
            <person name="Singh R.S."/>
            <person name="Sirot L."/>
            <person name="Sirota M."/>
            <person name="Sisneros N.B."/>
            <person name="Smith C.D."/>
            <person name="Smith T.F."/>
            <person name="Spieth J."/>
            <person name="Stage D.E."/>
            <person name="Stark A."/>
            <person name="Stephan W."/>
            <person name="Strausberg R.L."/>
            <person name="Strempel S."/>
            <person name="Sturgill D."/>
            <person name="Sutton G."/>
            <person name="Sutton G.G."/>
            <person name="Tao W."/>
            <person name="Teichmann S."/>
            <person name="Tobari Y.N."/>
            <person name="Tomimura Y."/>
            <person name="Tsolas J.M."/>
            <person name="Valente V.L."/>
            <person name="Venter E."/>
            <person name="Venter J.C."/>
            <person name="Vicario S."/>
            <person name="Vieira F.G."/>
            <person name="Vilella A.J."/>
            <person name="Villasante A."/>
            <person name="Walenz B."/>
            <person name="Wang J."/>
            <person name="Wasserman M."/>
            <person name="Watts T."/>
            <person name="Wilson D."/>
            <person name="Wilson R.K."/>
            <person name="Wing R.A."/>
            <person name="Wolfner M.F."/>
            <person name="Wong A."/>
            <person name="Wong G.K."/>
            <person name="Wu C.I."/>
            <person name="Wu G."/>
            <person name="Yamamoto D."/>
            <person name="Yang H.P."/>
            <person name="Yang S.P."/>
            <person name="Yorke J.A."/>
            <person name="Yoshida K."/>
            <person name="Zdobnov E."/>
            <person name="Zhang P."/>
            <person name="Zhang Y."/>
            <person name="Zimin A.V."/>
            <person name="Baldwin J."/>
            <person name="Abdouelleil A."/>
            <person name="Abdulkadir J."/>
            <person name="Abebe A."/>
            <person name="Abera B."/>
            <person name="Abreu J."/>
            <person name="Acer S.C."/>
            <person name="Aftuck L."/>
            <person name="Alexander A."/>
            <person name="An P."/>
            <person name="Anderson E."/>
            <person name="Anderson S."/>
            <person name="Arachi H."/>
            <person name="Azer M."/>
            <person name="Bachantsang P."/>
            <person name="Barry A."/>
            <person name="Bayul T."/>
            <person name="Berlin A."/>
            <person name="Bessette D."/>
            <person name="Bloom T."/>
            <person name="Blye J."/>
            <person name="Boguslavskiy L."/>
            <person name="Bonnet C."/>
            <person name="Boukhgalter B."/>
            <person name="Bourzgui I."/>
            <person name="Brown A."/>
            <person name="Cahill P."/>
            <person name="Channer S."/>
            <person name="Cheshatsang Y."/>
            <person name="Chuda L."/>
            <person name="Citroen M."/>
            <person name="Collymore A."/>
            <person name="Cooke P."/>
            <person name="Costello M."/>
            <person name="D'Aco K."/>
            <person name="Daza R."/>
            <person name="De Haan G."/>
            <person name="DeGray S."/>
            <person name="DeMaso C."/>
            <person name="Dhargay N."/>
            <person name="Dooley K."/>
            <person name="Dooley E."/>
            <person name="Doricent M."/>
            <person name="Dorje P."/>
            <person name="Dorjee K."/>
            <person name="Dupes A."/>
            <person name="Elong R."/>
            <person name="Falk J."/>
            <person name="Farina A."/>
            <person name="Faro S."/>
            <person name="Ferguson D."/>
            <person name="Fisher S."/>
            <person name="Foley C.D."/>
            <person name="Franke A."/>
            <person name="Friedrich D."/>
            <person name="Gadbois L."/>
            <person name="Gearin G."/>
            <person name="Gearin C.R."/>
            <person name="Giannoukos G."/>
            <person name="Goode T."/>
            <person name="Graham J."/>
            <person name="Grandbois E."/>
            <person name="Grewal S."/>
            <person name="Gyaltsen K."/>
            <person name="Hafez N."/>
            <person name="Hagos B."/>
            <person name="Hall J."/>
            <person name="Henson C."/>
            <person name="Hollinger A."/>
            <person name="Honan T."/>
            <person name="Huard M.D."/>
            <person name="Hughes L."/>
            <person name="Hurhula B."/>
            <person name="Husby M.E."/>
            <person name="Kamat A."/>
            <person name="Kanga B."/>
            <person name="Kashin S."/>
            <person name="Khazanovich D."/>
            <person name="Kisner P."/>
            <person name="Lance K."/>
            <person name="Lara M."/>
            <person name="Lee W."/>
            <person name="Lennon N."/>
            <person name="Letendre F."/>
            <person name="LeVine R."/>
            <person name="Lipovsky A."/>
            <person name="Liu X."/>
            <person name="Liu J."/>
            <person name="Liu S."/>
            <person name="Lokyitsang T."/>
            <person name="Lokyitsang Y."/>
            <person name="Lubonja R."/>
            <person name="Lui A."/>
            <person name="MacDonald P."/>
            <person name="Magnisalis V."/>
            <person name="Maru K."/>
            <person name="Matthews C."/>
            <person name="McCusker W."/>
            <person name="McDonough S."/>
            <person name="Mehta T."/>
            <person name="Meldrim J."/>
            <person name="Meneus L."/>
            <person name="Mihai O."/>
            <person name="Mihalev A."/>
            <person name="Mihova T."/>
            <person name="Mittelman R."/>
            <person name="Mlenga V."/>
            <person name="Montmayeur A."/>
            <person name="Mulrain L."/>
            <person name="Navidi A."/>
            <person name="Naylor J."/>
            <person name="Negash T."/>
            <person name="Nguyen T."/>
            <person name="Nguyen N."/>
            <person name="Nicol R."/>
            <person name="Norbu C."/>
            <person name="Norbu N."/>
            <person name="Novod N."/>
            <person name="O'Neill B."/>
            <person name="Osman S."/>
            <person name="Markiewicz E."/>
            <person name="Oyono O.L."/>
            <person name="Patti C."/>
            <person name="Phunkhang P."/>
            <person name="Pierre F."/>
            <person name="Priest M."/>
            <person name="Raghuraman S."/>
            <person name="Rege F."/>
            <person name="Reyes R."/>
            <person name="Rise C."/>
            <person name="Rogov P."/>
            <person name="Ross K."/>
            <person name="Ryan E."/>
            <person name="Settipalli S."/>
            <person name="Shea T."/>
            <person name="Sherpa N."/>
            <person name="Shi L."/>
            <person name="Shih D."/>
            <person name="Sparrow T."/>
            <person name="Spaulding J."/>
            <person name="Stalker J."/>
            <person name="Stange-Thomann N."/>
            <person name="Stavropoulos S."/>
            <person name="Stone C."/>
            <person name="Strader C."/>
            <person name="Tesfaye S."/>
            <person name="Thomson T."/>
            <person name="Thoulutsang Y."/>
            <person name="Thoulutsang D."/>
            <person name="Topham K."/>
            <person name="Topping I."/>
            <person name="Tsamla T."/>
            <person name="Vassiliev H."/>
            <person name="Vo A."/>
            <person name="Wangchuk T."/>
            <person name="Wangdi T."/>
            <person name="Weiand M."/>
            <person name="Wilkinson J."/>
            <person name="Wilson A."/>
            <person name="Yadav S."/>
            <person name="Young G."/>
            <person name="Yu Q."/>
            <person name="Zembek L."/>
            <person name="Zhong D."/>
            <person name="Zimmer A."/>
            <person name="Zwirko Z."/>
            <person name="Jaffe D.B."/>
            <person name="Alvarez P."/>
            <person name="Brockman W."/>
            <person name="Butler J."/>
            <person name="Chin C."/>
            <person name="Gnerre S."/>
            <person name="Grabherr M."/>
            <person name="Kleber M."/>
            <person name="Mauceli E."/>
            <person name="MacCallum I."/>
        </authorList>
    </citation>
    <scope>NUCLEOTIDE SEQUENCE [LARGE SCALE GENOMIC DNA]</scope>
    <source>
        <strain evidence="3">MSH-3 / Tucson 14011-0111.49</strain>
    </source>
</reference>
<keyword evidence="3" id="KW-1185">Reference proteome</keyword>